<feature type="region of interest" description="Disordered" evidence="1">
    <location>
        <begin position="172"/>
        <end position="193"/>
    </location>
</feature>
<evidence type="ECO:0000313" key="3">
    <source>
        <dbReference type="Proteomes" id="UP001597304"/>
    </source>
</evidence>
<comment type="caution">
    <text evidence="2">The sequence shown here is derived from an EMBL/GenBank/DDBJ whole genome shotgun (WGS) entry which is preliminary data.</text>
</comment>
<keyword evidence="3" id="KW-1185">Reference proteome</keyword>
<name>A0ABW4KW56_9BURK</name>
<sequence>MPPDDGPAAKTPILALWPSTIQKIAGFGLRERWMTLGDRPPSRIKSGVSGFHSLWTNTMNRCPKAPKAHLFIAACAILASAAGTFSNESHAQFQRIFPQDVKRGTIKFSEIPLEVKLDGTEERLAPGARVRGPQNTFVLNNQLVGETYRVNYIRDPAGMVRDIWILTPEEAQTMPDGTATPPPGRLKLNEYGG</sequence>
<evidence type="ECO:0000256" key="1">
    <source>
        <dbReference type="SAM" id="MobiDB-lite"/>
    </source>
</evidence>
<dbReference type="Proteomes" id="UP001597304">
    <property type="component" value="Unassembled WGS sequence"/>
</dbReference>
<dbReference type="EMBL" id="JBHUEJ010000037">
    <property type="protein sequence ID" value="MFD1712259.1"/>
    <property type="molecule type" value="Genomic_DNA"/>
</dbReference>
<proteinExistence type="predicted"/>
<reference evidence="3" key="1">
    <citation type="journal article" date="2019" name="Int. J. Syst. Evol. Microbiol.">
        <title>The Global Catalogue of Microorganisms (GCM) 10K type strain sequencing project: providing services to taxonomists for standard genome sequencing and annotation.</title>
        <authorList>
            <consortium name="The Broad Institute Genomics Platform"/>
            <consortium name="The Broad Institute Genome Sequencing Center for Infectious Disease"/>
            <person name="Wu L."/>
            <person name="Ma J."/>
        </authorList>
    </citation>
    <scope>NUCLEOTIDE SEQUENCE [LARGE SCALE GENOMIC DNA]</scope>
    <source>
        <strain evidence="3">LMG 29247</strain>
    </source>
</reference>
<organism evidence="2 3">
    <name type="scientific">Ottowia flava</name>
    <dbReference type="NCBI Taxonomy" id="2675430"/>
    <lineage>
        <taxon>Bacteria</taxon>
        <taxon>Pseudomonadati</taxon>
        <taxon>Pseudomonadota</taxon>
        <taxon>Betaproteobacteria</taxon>
        <taxon>Burkholderiales</taxon>
        <taxon>Comamonadaceae</taxon>
        <taxon>Ottowia</taxon>
    </lineage>
</organism>
<accession>A0ABW4KW56</accession>
<gene>
    <name evidence="2" type="ORF">ACFSF0_16770</name>
</gene>
<evidence type="ECO:0000313" key="2">
    <source>
        <dbReference type="EMBL" id="MFD1712259.1"/>
    </source>
</evidence>
<dbReference type="RefSeq" id="WP_147914273.1">
    <property type="nucleotide sequence ID" value="NZ_JBHUEJ010000037.1"/>
</dbReference>
<protein>
    <submittedName>
        <fullName evidence="2">Uncharacterized protein</fullName>
    </submittedName>
</protein>